<dbReference type="PROSITE" id="PS00211">
    <property type="entry name" value="ABC_TRANSPORTER_1"/>
    <property type="match status" value="1"/>
</dbReference>
<gene>
    <name evidence="6" type="primary">txxe 1871-rbsA2</name>
    <name evidence="6" type="ORF">TXXE_13290</name>
</gene>
<dbReference type="InterPro" id="IPR027417">
    <property type="entry name" value="P-loop_NTPase"/>
</dbReference>
<dbReference type="SMART" id="SM00382">
    <property type="entry name" value="AAA"/>
    <property type="match status" value="2"/>
</dbReference>
<evidence type="ECO:0000256" key="1">
    <source>
        <dbReference type="ARBA" id="ARBA00022448"/>
    </source>
</evidence>
<evidence type="ECO:0000259" key="5">
    <source>
        <dbReference type="PROSITE" id="PS50893"/>
    </source>
</evidence>
<keyword evidence="1" id="KW-0813">Transport</keyword>
<dbReference type="SUPFAM" id="SSF52540">
    <property type="entry name" value="P-loop containing nucleoside triphosphate hydrolases"/>
    <property type="match status" value="2"/>
</dbReference>
<protein>
    <submittedName>
        <fullName evidence="6">Ribose ABC superfamily ATP binding cassette transporter, ABC protein</fullName>
    </submittedName>
</protein>
<dbReference type="InterPro" id="IPR050107">
    <property type="entry name" value="ABC_carbohydrate_import_ATPase"/>
</dbReference>
<evidence type="ECO:0000313" key="6">
    <source>
        <dbReference type="EMBL" id="CAG5089646.1"/>
    </source>
</evidence>
<evidence type="ECO:0000256" key="4">
    <source>
        <dbReference type="ARBA" id="ARBA00022840"/>
    </source>
</evidence>
<sequence length="521" mass="58167">MDGNDETTGRVTPITLPSFIEVERMSQKLLRMSGIEKRFAGVHALKGVDFELESGEVHALLGENGAGKSTLMKILAGIYPVDEGEIFIEGNKVSINSVKDAQALGISIIHQEISLVPHLSVAENIFLGKEPVTKTGWIDWKKMIEETRKTLQQFGLELSPEVPVKKLTVAQQQMIEIIKAVSFRAKMIVMDEPTSSLTEKEVEFLFRTIGHLKEQGVGIVYISHRMNELFAITDRITVLRDGALIGTVRTKDTTADQLISMMVGRELTQYYIKDTAPENGGEIVLSVHNLSKKGVLNDASFELKKGEILGFAGLVGAGRSELMKCIFGLDAFDEGEIRIDGKPLIIRNPNDAIKHGIAYVTENRKEEGLFLIRSVQYNITIKVLDKFIKWLRVNARYEDQKTRQFINELSIKTPNPDQEVRNLSGGNQQKVLISRWLATNPRILILDEPTRGVDVGAKAEIYAIMNRLVKEGVSIIMISSELPEVINMSDRIAVMYKGGIRTILNRDEFSQETIMHYATGG</sequence>
<evidence type="ECO:0000256" key="3">
    <source>
        <dbReference type="ARBA" id="ARBA00022741"/>
    </source>
</evidence>
<keyword evidence="4" id="KW-0067">ATP-binding</keyword>
<reference evidence="6 7" key="1">
    <citation type="submission" date="2021-04" db="EMBL/GenBank/DDBJ databases">
        <authorList>
            <person name="Rakotoarivonina H."/>
        </authorList>
    </citation>
    <scope>NUCLEOTIDE SEQUENCE [LARGE SCALE GENOMIC DNA]</scope>
    <source>
        <strain evidence="6 7">XE</strain>
    </source>
</reference>
<keyword evidence="2" id="KW-0677">Repeat</keyword>
<dbReference type="PANTHER" id="PTHR43790">
    <property type="entry name" value="CARBOHYDRATE TRANSPORT ATP-BINDING PROTEIN MG119-RELATED"/>
    <property type="match status" value="1"/>
</dbReference>
<name>A0ABM8V600_THEXY</name>
<proteinExistence type="predicted"/>
<dbReference type="PANTHER" id="PTHR43790:SF9">
    <property type="entry name" value="GALACTOFURANOSE TRANSPORTER ATP-BINDING PROTEIN YTFR"/>
    <property type="match status" value="1"/>
</dbReference>
<feature type="domain" description="ABC transporter" evidence="5">
    <location>
        <begin position="30"/>
        <end position="266"/>
    </location>
</feature>
<evidence type="ECO:0000313" key="7">
    <source>
        <dbReference type="Proteomes" id="UP000681526"/>
    </source>
</evidence>
<dbReference type="Pfam" id="PF00005">
    <property type="entry name" value="ABC_tran"/>
    <property type="match status" value="2"/>
</dbReference>
<evidence type="ECO:0000256" key="2">
    <source>
        <dbReference type="ARBA" id="ARBA00022737"/>
    </source>
</evidence>
<accession>A0ABM8V600</accession>
<feature type="domain" description="ABC transporter" evidence="5">
    <location>
        <begin position="278"/>
        <end position="518"/>
    </location>
</feature>
<dbReference type="InterPro" id="IPR003439">
    <property type="entry name" value="ABC_transporter-like_ATP-bd"/>
</dbReference>
<dbReference type="Proteomes" id="UP000681526">
    <property type="component" value="Unassembled WGS sequence"/>
</dbReference>
<dbReference type="InterPro" id="IPR003593">
    <property type="entry name" value="AAA+_ATPase"/>
</dbReference>
<keyword evidence="7" id="KW-1185">Reference proteome</keyword>
<comment type="caution">
    <text evidence="6">The sequence shown here is derived from an EMBL/GenBank/DDBJ whole genome shotgun (WGS) entry which is preliminary data.</text>
</comment>
<dbReference type="Gene3D" id="3.40.50.300">
    <property type="entry name" value="P-loop containing nucleotide triphosphate hydrolases"/>
    <property type="match status" value="2"/>
</dbReference>
<dbReference type="CDD" id="cd03216">
    <property type="entry name" value="ABC_Carb_Monos_I"/>
    <property type="match status" value="1"/>
</dbReference>
<dbReference type="PROSITE" id="PS50893">
    <property type="entry name" value="ABC_TRANSPORTER_2"/>
    <property type="match status" value="2"/>
</dbReference>
<keyword evidence="3" id="KW-0547">Nucleotide-binding</keyword>
<dbReference type="InterPro" id="IPR017871">
    <property type="entry name" value="ABC_transporter-like_CS"/>
</dbReference>
<dbReference type="EMBL" id="CAJRAY010000068">
    <property type="protein sequence ID" value="CAG5089646.1"/>
    <property type="molecule type" value="Genomic_DNA"/>
</dbReference>
<dbReference type="CDD" id="cd03215">
    <property type="entry name" value="ABC_Carb_Monos_II"/>
    <property type="match status" value="1"/>
</dbReference>
<organism evidence="6 7">
    <name type="scientific">Thermobacillus xylanilyticus</name>
    <dbReference type="NCBI Taxonomy" id="76633"/>
    <lineage>
        <taxon>Bacteria</taxon>
        <taxon>Bacillati</taxon>
        <taxon>Bacillota</taxon>
        <taxon>Bacilli</taxon>
        <taxon>Bacillales</taxon>
        <taxon>Paenibacillaceae</taxon>
        <taxon>Thermobacillus</taxon>
    </lineage>
</organism>